<comment type="caution">
    <text evidence="1">The sequence shown here is derived from an EMBL/GenBank/DDBJ whole genome shotgun (WGS) entry which is preliminary data.</text>
</comment>
<reference evidence="1" key="1">
    <citation type="submission" date="2022-09" db="EMBL/GenBank/DDBJ databases">
        <title>Intensive care unit water sources are persistently colonized with multi-drug resistant bacteria and are the site of extensive horizontal gene transfer of antibiotic resistance genes.</title>
        <authorList>
            <person name="Diorio-Toth L."/>
        </authorList>
    </citation>
    <scope>NUCLEOTIDE SEQUENCE</scope>
    <source>
        <strain evidence="1">GD03863</strain>
    </source>
</reference>
<evidence type="ECO:0000313" key="1">
    <source>
        <dbReference type="EMBL" id="MDH0701498.1"/>
    </source>
</evidence>
<name>A0AA42IKJ5_9GAMM</name>
<sequence length="127" mass="14781">MIVAFQVRSLLERPKVNDQARGTCMPVLRYKKIGDRPFTATGAGWPEDRFDMEQPEPHTLRALDVCNQLIHYYWMQTITEGKAFASMLVFSDYQRHKWAYQIRIEDLLKLFGVFSEESSAITSVAFE</sequence>
<proteinExistence type="predicted"/>
<accession>A0AA42IKJ5</accession>
<dbReference type="Proteomes" id="UP001161137">
    <property type="component" value="Unassembled WGS sequence"/>
</dbReference>
<evidence type="ECO:0000313" key="2">
    <source>
        <dbReference type="Proteomes" id="UP001161137"/>
    </source>
</evidence>
<gene>
    <name evidence="1" type="ORF">N5D41_08335</name>
</gene>
<protein>
    <submittedName>
        <fullName evidence="1">Uncharacterized protein</fullName>
    </submittedName>
</protein>
<organism evidence="1 2">
    <name type="scientific">Ectopseudomonas toyotomiensis</name>
    <dbReference type="NCBI Taxonomy" id="554344"/>
    <lineage>
        <taxon>Bacteria</taxon>
        <taxon>Pseudomonadati</taxon>
        <taxon>Pseudomonadota</taxon>
        <taxon>Gammaproteobacteria</taxon>
        <taxon>Pseudomonadales</taxon>
        <taxon>Pseudomonadaceae</taxon>
        <taxon>Ectopseudomonas</taxon>
    </lineage>
</organism>
<dbReference type="AlphaFoldDB" id="A0AA42IKJ5"/>
<dbReference type="RefSeq" id="WP_230875193.1">
    <property type="nucleotide sequence ID" value="NZ_JACFYY010000002.1"/>
</dbReference>
<dbReference type="EMBL" id="JAOCDH010000008">
    <property type="protein sequence ID" value="MDH0701498.1"/>
    <property type="molecule type" value="Genomic_DNA"/>
</dbReference>